<feature type="active site" evidence="4">
    <location>
        <position position="58"/>
    </location>
</feature>
<gene>
    <name evidence="7" type="primary">lepB</name>
    <name evidence="7" type="ORF">FYJ74_00680</name>
</gene>
<evidence type="ECO:0000256" key="5">
    <source>
        <dbReference type="RuleBase" id="RU362042"/>
    </source>
</evidence>
<comment type="similarity">
    <text evidence="1 5">Belongs to the peptidase S26 family.</text>
</comment>
<keyword evidence="3 5" id="KW-0378">Hydrolase</keyword>
<evidence type="ECO:0000256" key="3">
    <source>
        <dbReference type="ARBA" id="ARBA00022801"/>
    </source>
</evidence>
<dbReference type="SUPFAM" id="SSF51306">
    <property type="entry name" value="LexA/Signal peptidase"/>
    <property type="match status" value="1"/>
</dbReference>
<sequence>MVIREWWENLIAPAVRLWEKMIPAAWLRETLETVIWAVVLALLLKTFVIQAFWIPSGSMLPTLLEGDRVLVCKFEYLLRSPRRGDIFVFKYPKDPGVDYVKRLIALPGDKFEVRNGVVWINDQKVDEPYVTFRDTYNHAPVVVPEKSYIALGDNRPNSADSRYWGYVPEQNIRGPVILRYWPLNRIGLVK</sequence>
<organism evidence="7 8">
    <name type="scientific">Pyramidobacter porci</name>
    <dbReference type="NCBI Taxonomy" id="2605789"/>
    <lineage>
        <taxon>Bacteria</taxon>
        <taxon>Thermotogati</taxon>
        <taxon>Synergistota</taxon>
        <taxon>Synergistia</taxon>
        <taxon>Synergistales</taxon>
        <taxon>Dethiosulfovibrionaceae</taxon>
        <taxon>Pyramidobacter</taxon>
    </lineage>
</organism>
<comment type="catalytic activity">
    <reaction evidence="5">
        <text>Cleavage of hydrophobic, N-terminal signal or leader sequences from secreted and periplasmic proteins.</text>
        <dbReference type="EC" id="3.4.21.89"/>
    </reaction>
</comment>
<dbReference type="EC" id="3.4.21.89" evidence="5"/>
<keyword evidence="8" id="KW-1185">Reference proteome</keyword>
<dbReference type="InterPro" id="IPR036286">
    <property type="entry name" value="LexA/Signal_pep-like_sf"/>
</dbReference>
<evidence type="ECO:0000259" key="6">
    <source>
        <dbReference type="Pfam" id="PF10502"/>
    </source>
</evidence>
<feature type="active site" evidence="4">
    <location>
        <position position="101"/>
    </location>
</feature>
<evidence type="ECO:0000256" key="2">
    <source>
        <dbReference type="ARBA" id="ARBA00022670"/>
    </source>
</evidence>
<comment type="caution">
    <text evidence="7">The sequence shown here is derived from an EMBL/GenBank/DDBJ whole genome shotgun (WGS) entry which is preliminary data.</text>
</comment>
<dbReference type="CDD" id="cd06530">
    <property type="entry name" value="S26_SPase_I"/>
    <property type="match status" value="1"/>
</dbReference>
<reference evidence="7 8" key="1">
    <citation type="submission" date="2019-08" db="EMBL/GenBank/DDBJ databases">
        <title>In-depth cultivation of the pig gut microbiome towards novel bacterial diversity and tailored functional studies.</title>
        <authorList>
            <person name="Wylensek D."/>
            <person name="Hitch T.C.A."/>
            <person name="Clavel T."/>
        </authorList>
    </citation>
    <scope>NUCLEOTIDE SEQUENCE [LARGE SCALE GENOMIC DNA]</scope>
    <source>
        <strain evidence="7 8">SM-530-WT-4B</strain>
    </source>
</reference>
<dbReference type="AlphaFoldDB" id="A0A6L5Y8S0"/>
<evidence type="ECO:0000313" key="7">
    <source>
        <dbReference type="EMBL" id="MST54573.1"/>
    </source>
</evidence>
<dbReference type="Gene3D" id="2.10.109.10">
    <property type="entry name" value="Umud Fragment, subunit A"/>
    <property type="match status" value="1"/>
</dbReference>
<dbReference type="GO" id="GO:0016020">
    <property type="term" value="C:membrane"/>
    <property type="evidence" value="ECO:0007669"/>
    <property type="project" value="UniProtKB-SubCell"/>
</dbReference>
<accession>A0A6L5Y8S0</accession>
<protein>
    <recommendedName>
        <fullName evidence="5">Signal peptidase I</fullName>
        <ecNumber evidence="5">3.4.21.89</ecNumber>
    </recommendedName>
</protein>
<dbReference type="NCBIfam" id="TIGR02227">
    <property type="entry name" value="sigpep_I_bact"/>
    <property type="match status" value="1"/>
</dbReference>
<comment type="subcellular location">
    <subcellularLocation>
        <location evidence="5">Membrane</location>
        <topology evidence="5">Single-pass type II membrane protein</topology>
    </subcellularLocation>
</comment>
<keyword evidence="2 5" id="KW-0645">Protease</keyword>
<dbReference type="InterPro" id="IPR019533">
    <property type="entry name" value="Peptidase_S26"/>
</dbReference>
<dbReference type="GO" id="GO:0006465">
    <property type="term" value="P:signal peptide processing"/>
    <property type="evidence" value="ECO:0007669"/>
    <property type="project" value="InterPro"/>
</dbReference>
<keyword evidence="5" id="KW-0472">Membrane</keyword>
<evidence type="ECO:0000256" key="4">
    <source>
        <dbReference type="PIRSR" id="PIRSR600223-1"/>
    </source>
</evidence>
<dbReference type="InterPro" id="IPR019756">
    <property type="entry name" value="Pept_S26A_signal_pept_1_Ser-AS"/>
</dbReference>
<keyword evidence="5" id="KW-1133">Transmembrane helix</keyword>
<evidence type="ECO:0000256" key="1">
    <source>
        <dbReference type="ARBA" id="ARBA00009370"/>
    </source>
</evidence>
<dbReference type="InterPro" id="IPR000223">
    <property type="entry name" value="Pept_S26A_signal_pept_1"/>
</dbReference>
<dbReference type="Proteomes" id="UP000473699">
    <property type="component" value="Unassembled WGS sequence"/>
</dbReference>
<feature type="transmembrane region" description="Helical" evidence="5">
    <location>
        <begin position="34"/>
        <end position="54"/>
    </location>
</feature>
<dbReference type="PANTHER" id="PTHR43390">
    <property type="entry name" value="SIGNAL PEPTIDASE I"/>
    <property type="match status" value="1"/>
</dbReference>
<dbReference type="PANTHER" id="PTHR43390:SF1">
    <property type="entry name" value="CHLOROPLAST PROCESSING PEPTIDASE"/>
    <property type="match status" value="1"/>
</dbReference>
<dbReference type="Pfam" id="PF10502">
    <property type="entry name" value="Peptidase_S26"/>
    <property type="match status" value="1"/>
</dbReference>
<keyword evidence="5" id="KW-0812">Transmembrane</keyword>
<evidence type="ECO:0000313" key="8">
    <source>
        <dbReference type="Proteomes" id="UP000473699"/>
    </source>
</evidence>
<dbReference type="PROSITE" id="PS00501">
    <property type="entry name" value="SPASE_I_1"/>
    <property type="match status" value="1"/>
</dbReference>
<proteinExistence type="inferred from homology"/>
<dbReference type="PRINTS" id="PR00727">
    <property type="entry name" value="LEADERPTASE"/>
</dbReference>
<dbReference type="EMBL" id="VUNH01000001">
    <property type="protein sequence ID" value="MST54573.1"/>
    <property type="molecule type" value="Genomic_DNA"/>
</dbReference>
<dbReference type="GO" id="GO:0004252">
    <property type="term" value="F:serine-type endopeptidase activity"/>
    <property type="evidence" value="ECO:0007669"/>
    <property type="project" value="InterPro"/>
</dbReference>
<name>A0A6L5Y8S0_9BACT</name>
<dbReference type="RefSeq" id="WP_154527709.1">
    <property type="nucleotide sequence ID" value="NZ_JAXDZJ010000161.1"/>
</dbReference>
<dbReference type="GO" id="GO:0009003">
    <property type="term" value="F:signal peptidase activity"/>
    <property type="evidence" value="ECO:0007669"/>
    <property type="project" value="UniProtKB-EC"/>
</dbReference>
<feature type="domain" description="Peptidase S26" evidence="6">
    <location>
        <begin position="28"/>
        <end position="181"/>
    </location>
</feature>